<evidence type="ECO:0000256" key="6">
    <source>
        <dbReference type="ARBA" id="ARBA00022989"/>
    </source>
</evidence>
<sequence>MAKSDIQSKVSKKLVPMMTKLGQVKILQALSGGMMMILPLTLGAAIFSLLGSFPIPSVAKYFASIGLSDQFNAISNGTMGVLAIFTTLAISYNYAKLLKTNPIIPALFSGATFFILQPQTIMVGKKSVQGFQLSNLGSSGIFVSMFIAILIPLLYAKLSKNKKLTLKMPGSVPPMVAESFEPIFIGIILLFMVFIVRFGFSITSYNDVFTFVTKIVAQPLMNVGASIPALFLVYVLANILFFFGIHPNAIMSVITPIILPMMMISIDQFNKGQTVHYLSNLIMFDFMNNDGTGSTLSLMLCIFLFGKSKRYRSFAKLGIIPNMFNINEPVIFGFPIMLNPIMFIPFVLSTVVSGFMGYIAMKIGFIATYNPNFSAVILPWTVPKFIGSFFTMGWQGVVMRLLIMVVIIFLYYPFFKVLDNQELKLEQKSNGAITNEK</sequence>
<evidence type="ECO:0000259" key="10">
    <source>
        <dbReference type="PROSITE" id="PS51105"/>
    </source>
</evidence>
<dbReference type="NCBIfam" id="TIGR00410">
    <property type="entry name" value="lacE"/>
    <property type="match status" value="1"/>
</dbReference>
<feature type="transmembrane region" description="Helical" evidence="9">
    <location>
        <begin position="73"/>
        <end position="95"/>
    </location>
</feature>
<proteinExistence type="predicted"/>
<evidence type="ECO:0000256" key="8">
    <source>
        <dbReference type="PIRNR" id="PIRNR006351"/>
    </source>
</evidence>
<dbReference type="GO" id="GO:0008982">
    <property type="term" value="F:protein-N(PI)-phosphohistidine-sugar phosphotransferase activity"/>
    <property type="evidence" value="ECO:0007669"/>
    <property type="project" value="UniProtKB-UniRule"/>
</dbReference>
<dbReference type="Pfam" id="PF02378">
    <property type="entry name" value="PTS_EIIC"/>
    <property type="match status" value="1"/>
</dbReference>
<evidence type="ECO:0000256" key="1">
    <source>
        <dbReference type="ARBA" id="ARBA00004651"/>
    </source>
</evidence>
<evidence type="ECO:0000256" key="9">
    <source>
        <dbReference type="SAM" id="Phobius"/>
    </source>
</evidence>
<keyword evidence="5 9" id="KW-0812">Transmembrane</keyword>
<dbReference type="AlphaFoldDB" id="A0A210P681"/>
<evidence type="ECO:0000256" key="2">
    <source>
        <dbReference type="ARBA" id="ARBA00022448"/>
    </source>
</evidence>
<feature type="transmembrane region" description="Helical" evidence="9">
    <location>
        <begin position="26"/>
        <end position="53"/>
    </location>
</feature>
<gene>
    <name evidence="11" type="ORF">LKACC12383_02490</name>
</gene>
<evidence type="ECO:0000256" key="4">
    <source>
        <dbReference type="ARBA" id="ARBA00022597"/>
    </source>
</evidence>
<evidence type="ECO:0000256" key="5">
    <source>
        <dbReference type="ARBA" id="ARBA00022692"/>
    </source>
</evidence>
<dbReference type="PANTHER" id="PTHR33989">
    <property type="match status" value="1"/>
</dbReference>
<comment type="subcellular location">
    <subcellularLocation>
        <location evidence="1">Cell membrane</location>
        <topology evidence="1">Multi-pass membrane protein</topology>
    </subcellularLocation>
</comment>
<keyword evidence="2 8" id="KW-0813">Transport</keyword>
<accession>A0A210P681</accession>
<protein>
    <recommendedName>
        <fullName evidence="8">Permease IIC component</fullName>
    </recommendedName>
</protein>
<dbReference type="InterPro" id="IPR004501">
    <property type="entry name" value="PTS_EIIC_3"/>
</dbReference>
<reference evidence="11 12" key="1">
    <citation type="submission" date="2017-03" db="EMBL/GenBank/DDBJ databases">
        <title>Genome sequence of Lactobacillus kimchii KACC 12383.</title>
        <authorList>
            <person name="Chun J."/>
        </authorList>
    </citation>
    <scope>NUCLEOTIDE SEQUENCE [LARGE SCALE GENOMIC DNA]</scope>
    <source>
        <strain evidence="11 12">KACC 12383</strain>
    </source>
</reference>
<feature type="transmembrane region" description="Helical" evidence="9">
    <location>
        <begin position="141"/>
        <end position="158"/>
    </location>
</feature>
<dbReference type="PANTHER" id="PTHR33989:SF4">
    <property type="entry name" value="PTS SYSTEM N,N'-DIACETYLCHITOBIOSE-SPECIFIC EIIC COMPONENT"/>
    <property type="match status" value="1"/>
</dbReference>
<feature type="domain" description="PTS EIIC type-3" evidence="10">
    <location>
        <begin position="10"/>
        <end position="414"/>
    </location>
</feature>
<feature type="transmembrane region" description="Helical" evidence="9">
    <location>
        <begin position="397"/>
        <end position="415"/>
    </location>
</feature>
<keyword evidence="7 8" id="KW-0472">Membrane</keyword>
<dbReference type="GO" id="GO:0005886">
    <property type="term" value="C:plasma membrane"/>
    <property type="evidence" value="ECO:0007669"/>
    <property type="project" value="UniProtKB-SubCell"/>
</dbReference>
<dbReference type="EMBL" id="MXAL01000015">
    <property type="protein sequence ID" value="OWF31972.1"/>
    <property type="molecule type" value="Genomic_DNA"/>
</dbReference>
<keyword evidence="4 8" id="KW-0762">Sugar transport</keyword>
<evidence type="ECO:0000256" key="3">
    <source>
        <dbReference type="ARBA" id="ARBA00022475"/>
    </source>
</evidence>
<organism evidence="11 12">
    <name type="scientific">Companilactobacillus kimchii</name>
    <dbReference type="NCBI Taxonomy" id="2801452"/>
    <lineage>
        <taxon>Bacteria</taxon>
        <taxon>Bacillati</taxon>
        <taxon>Bacillota</taxon>
        <taxon>Bacilli</taxon>
        <taxon>Lactobacillales</taxon>
        <taxon>Lactobacillaceae</taxon>
        <taxon>Companilactobacillus</taxon>
    </lineage>
</organism>
<dbReference type="Proteomes" id="UP000196649">
    <property type="component" value="Unassembled WGS sequence"/>
</dbReference>
<dbReference type="GO" id="GO:1901264">
    <property type="term" value="P:carbohydrate derivative transport"/>
    <property type="evidence" value="ECO:0007669"/>
    <property type="project" value="TreeGrafter"/>
</dbReference>
<keyword evidence="3 8" id="KW-1003">Cell membrane</keyword>
<dbReference type="InterPro" id="IPR004796">
    <property type="entry name" value="PTS_IIC_cello"/>
</dbReference>
<keyword evidence="6 9" id="KW-1133">Transmembrane helix</keyword>
<feature type="transmembrane region" description="Helical" evidence="9">
    <location>
        <begin position="179"/>
        <end position="200"/>
    </location>
</feature>
<feature type="transmembrane region" description="Helical" evidence="9">
    <location>
        <begin position="249"/>
        <end position="266"/>
    </location>
</feature>
<feature type="transmembrane region" description="Helical" evidence="9">
    <location>
        <begin position="102"/>
        <end position="121"/>
    </location>
</feature>
<dbReference type="PROSITE" id="PS51105">
    <property type="entry name" value="PTS_EIIC_TYPE_3"/>
    <property type="match status" value="1"/>
</dbReference>
<dbReference type="RefSeq" id="WP_054643886.1">
    <property type="nucleotide sequence ID" value="NZ_LNUB01000003.1"/>
</dbReference>
<evidence type="ECO:0000313" key="11">
    <source>
        <dbReference type="EMBL" id="OWF31972.1"/>
    </source>
</evidence>
<comment type="caution">
    <text evidence="11">The sequence shown here is derived from an EMBL/GenBank/DDBJ whole genome shotgun (WGS) entry which is preliminary data.</text>
</comment>
<dbReference type="PIRSF" id="PIRSF006351">
    <property type="entry name" value="PTS_EIIC-Cellobiose"/>
    <property type="match status" value="1"/>
</dbReference>
<evidence type="ECO:0000313" key="12">
    <source>
        <dbReference type="Proteomes" id="UP000196649"/>
    </source>
</evidence>
<feature type="transmembrane region" description="Helical" evidence="9">
    <location>
        <begin position="220"/>
        <end position="242"/>
    </location>
</feature>
<dbReference type="InterPro" id="IPR003352">
    <property type="entry name" value="PTS_EIIC"/>
</dbReference>
<evidence type="ECO:0000256" key="7">
    <source>
        <dbReference type="ARBA" id="ARBA00023136"/>
    </source>
</evidence>
<dbReference type="GO" id="GO:0009401">
    <property type="term" value="P:phosphoenolpyruvate-dependent sugar phosphotransferase system"/>
    <property type="evidence" value="ECO:0007669"/>
    <property type="project" value="InterPro"/>
</dbReference>
<name>A0A210P681_9LACO</name>
<dbReference type="InterPro" id="IPR051088">
    <property type="entry name" value="PTS_Sugar-EIIC/EIIB"/>
</dbReference>
<comment type="function">
    <text evidence="8">The phosphoenolpyruvate-dependent sugar phosphotransferase system (PTS), a major carbohydrate active -transport system, catalyzes the phosphorylation of incoming sugar substrates concomitant with their translocation across the cell membrane.</text>
</comment>